<protein>
    <recommendedName>
        <fullName evidence="3">BTB domain-containing protein</fullName>
    </recommendedName>
</protein>
<evidence type="ECO:0000313" key="1">
    <source>
        <dbReference type="EMBL" id="THU99734.1"/>
    </source>
</evidence>
<organism evidence="1 2">
    <name type="scientific">Dendrothele bispora (strain CBS 962.96)</name>
    <dbReference type="NCBI Taxonomy" id="1314807"/>
    <lineage>
        <taxon>Eukaryota</taxon>
        <taxon>Fungi</taxon>
        <taxon>Dikarya</taxon>
        <taxon>Basidiomycota</taxon>
        <taxon>Agaricomycotina</taxon>
        <taxon>Agaricomycetes</taxon>
        <taxon>Agaricomycetidae</taxon>
        <taxon>Agaricales</taxon>
        <taxon>Agaricales incertae sedis</taxon>
        <taxon>Dendrothele</taxon>
    </lineage>
</organism>
<dbReference type="AlphaFoldDB" id="A0A4S8MB76"/>
<evidence type="ECO:0008006" key="3">
    <source>
        <dbReference type="Google" id="ProtNLM"/>
    </source>
</evidence>
<dbReference type="Proteomes" id="UP000297245">
    <property type="component" value="Unassembled WGS sequence"/>
</dbReference>
<evidence type="ECO:0000313" key="2">
    <source>
        <dbReference type="Proteomes" id="UP000297245"/>
    </source>
</evidence>
<dbReference type="OrthoDB" id="3184970at2759"/>
<dbReference type="Gene3D" id="3.30.710.10">
    <property type="entry name" value="Potassium Channel Kv1.1, Chain A"/>
    <property type="match status" value="1"/>
</dbReference>
<dbReference type="EMBL" id="ML179114">
    <property type="protein sequence ID" value="THU99734.1"/>
    <property type="molecule type" value="Genomic_DNA"/>
</dbReference>
<gene>
    <name evidence="1" type="ORF">K435DRAFT_837559</name>
</gene>
<keyword evidence="2" id="KW-1185">Reference proteome</keyword>
<proteinExistence type="predicted"/>
<sequence>MPAASWDDATKYQYSRTFPSFLLLLLPSVTAREAKISKAVVILFIRDANGTTDSCISLSKGGDVIFCSSDNVLFYIHKKNLEFSTGGFPMADFTSSHTSSPKRTAEIVPLTETGSILEILFQFVYPQRHPSLDDMNWVTFSGLAEAAEKYEVYNAMNVCQIRMRDYIPQHAAEIFGFAAKHDYPNVIALVAPLLVGKPLDEVAEILPYYIYVPWSIYQQKYTQTALFALGRAFSFSACSAYSSHTDRLHRTVSLLQQVLQEDSGRVTKFSELLNEIGNVPAVTDGVQNVFNILTNSNPNVTKLGRLADIDCAYCHMSINVDVWIEEVEREVVKIPDFLSFLKRYRHVGDGAI</sequence>
<dbReference type="InterPro" id="IPR011333">
    <property type="entry name" value="SKP1/BTB/POZ_sf"/>
</dbReference>
<reference evidence="1 2" key="1">
    <citation type="journal article" date="2019" name="Nat. Ecol. Evol.">
        <title>Megaphylogeny resolves global patterns of mushroom evolution.</title>
        <authorList>
            <person name="Varga T."/>
            <person name="Krizsan K."/>
            <person name="Foldi C."/>
            <person name="Dima B."/>
            <person name="Sanchez-Garcia M."/>
            <person name="Sanchez-Ramirez S."/>
            <person name="Szollosi G.J."/>
            <person name="Szarkandi J.G."/>
            <person name="Papp V."/>
            <person name="Albert L."/>
            <person name="Andreopoulos W."/>
            <person name="Angelini C."/>
            <person name="Antonin V."/>
            <person name="Barry K.W."/>
            <person name="Bougher N.L."/>
            <person name="Buchanan P."/>
            <person name="Buyck B."/>
            <person name="Bense V."/>
            <person name="Catcheside P."/>
            <person name="Chovatia M."/>
            <person name="Cooper J."/>
            <person name="Damon W."/>
            <person name="Desjardin D."/>
            <person name="Finy P."/>
            <person name="Geml J."/>
            <person name="Haridas S."/>
            <person name="Hughes K."/>
            <person name="Justo A."/>
            <person name="Karasinski D."/>
            <person name="Kautmanova I."/>
            <person name="Kiss B."/>
            <person name="Kocsube S."/>
            <person name="Kotiranta H."/>
            <person name="LaButti K.M."/>
            <person name="Lechner B.E."/>
            <person name="Liimatainen K."/>
            <person name="Lipzen A."/>
            <person name="Lukacs Z."/>
            <person name="Mihaltcheva S."/>
            <person name="Morgado L.N."/>
            <person name="Niskanen T."/>
            <person name="Noordeloos M.E."/>
            <person name="Ohm R.A."/>
            <person name="Ortiz-Santana B."/>
            <person name="Ovrebo C."/>
            <person name="Racz N."/>
            <person name="Riley R."/>
            <person name="Savchenko A."/>
            <person name="Shiryaev A."/>
            <person name="Soop K."/>
            <person name="Spirin V."/>
            <person name="Szebenyi C."/>
            <person name="Tomsovsky M."/>
            <person name="Tulloss R.E."/>
            <person name="Uehling J."/>
            <person name="Grigoriev I.V."/>
            <person name="Vagvolgyi C."/>
            <person name="Papp T."/>
            <person name="Martin F.M."/>
            <person name="Miettinen O."/>
            <person name="Hibbett D.S."/>
            <person name="Nagy L.G."/>
        </authorList>
    </citation>
    <scope>NUCLEOTIDE SEQUENCE [LARGE SCALE GENOMIC DNA]</scope>
    <source>
        <strain evidence="1 2">CBS 962.96</strain>
    </source>
</reference>
<accession>A0A4S8MB76</accession>
<name>A0A4S8MB76_DENBC</name>